<gene>
    <name evidence="3" type="ORF">SSX86_007545</name>
</gene>
<sequence>MTRGARRLSWRRPAVEPCTGYSDYRPIACCNILYKCISKVLSNRIKAGLDSIVSENQSAFIPGRKISDNILLTQEIMLNYHRQIGPPRCAFKVDIQKAYDTVDWSFLRKILVGFGFHQTMVEWLMVCVTSPSYSICINGDTHGYFKGKKGLRQGDPLSPYLFTLVMEILTLHLHSLAAFSEMSGLFPSASKSSVFFCNVPSDTKSAILTMTTFNEGHLPVRYLGVPLISSRLRHQDCMILVEKMEGKINSWMNKSLSFAGRVQLIISVLSALHVYWSTVFILPTSIINHLEAKMRKFLWCQGPMRAGGAKVAWKAVCKPKNEGGLVNNRSRCSWSWRKILNLRDTIRPFIWNDIGDGRLTSAWFDWWALEEPLCKKITPRMIHQAGFNLSSTVATIYEAGLPIEWTEKWPELSNIGPNNDRLDQIRWKSANDVTDFSSSRVWESIRNRSDTVSWNNHVWFPHAIPRHAFIMWLAIKGKLLTQDRILNWSSRQNYDVLACPLCLRSYDSRDHLFFECAYSRAVWLGIRDRAGMQNTPPYWSYVIADLGPGKPSKSIKVIVARLVVSAATYFIWQERNGRLFKNQTRPPDLLCNIIVDTIRHKLLGLKLKRNNRVMGCMAAWGIEAGCMSARDITT</sequence>
<name>A0AAP0DEW8_9ASTR</name>
<feature type="domain" description="Reverse transcriptase zinc-binding" evidence="2">
    <location>
        <begin position="436"/>
        <end position="523"/>
    </location>
</feature>
<dbReference type="InterPro" id="IPR026960">
    <property type="entry name" value="RVT-Znf"/>
</dbReference>
<evidence type="ECO:0000313" key="3">
    <source>
        <dbReference type="EMBL" id="KAK9073221.1"/>
    </source>
</evidence>
<evidence type="ECO:0008006" key="5">
    <source>
        <dbReference type="Google" id="ProtNLM"/>
    </source>
</evidence>
<keyword evidence="4" id="KW-1185">Reference proteome</keyword>
<dbReference type="InterPro" id="IPR043502">
    <property type="entry name" value="DNA/RNA_pol_sf"/>
</dbReference>
<dbReference type="AlphaFoldDB" id="A0AAP0DEW8"/>
<evidence type="ECO:0000259" key="1">
    <source>
        <dbReference type="Pfam" id="PF00078"/>
    </source>
</evidence>
<accession>A0AAP0DEW8</accession>
<dbReference type="Pfam" id="PF13966">
    <property type="entry name" value="zf-RVT"/>
    <property type="match status" value="1"/>
</dbReference>
<reference evidence="3 4" key="1">
    <citation type="submission" date="2024-04" db="EMBL/GenBank/DDBJ databases">
        <title>The reference genome of an endangered Asteraceae, Deinandra increscens subsp. villosa, native to the Central Coast of California.</title>
        <authorList>
            <person name="Guilliams M."/>
            <person name="Hasenstab-Lehman K."/>
            <person name="Meyer R."/>
            <person name="Mcevoy S."/>
        </authorList>
    </citation>
    <scope>NUCLEOTIDE SEQUENCE [LARGE SCALE GENOMIC DNA]</scope>
    <source>
        <tissue evidence="3">Leaf</tissue>
    </source>
</reference>
<organism evidence="3 4">
    <name type="scientific">Deinandra increscens subsp. villosa</name>
    <dbReference type="NCBI Taxonomy" id="3103831"/>
    <lineage>
        <taxon>Eukaryota</taxon>
        <taxon>Viridiplantae</taxon>
        <taxon>Streptophyta</taxon>
        <taxon>Embryophyta</taxon>
        <taxon>Tracheophyta</taxon>
        <taxon>Spermatophyta</taxon>
        <taxon>Magnoliopsida</taxon>
        <taxon>eudicotyledons</taxon>
        <taxon>Gunneridae</taxon>
        <taxon>Pentapetalae</taxon>
        <taxon>asterids</taxon>
        <taxon>campanulids</taxon>
        <taxon>Asterales</taxon>
        <taxon>Asteraceae</taxon>
        <taxon>Asteroideae</taxon>
        <taxon>Heliantheae alliance</taxon>
        <taxon>Madieae</taxon>
        <taxon>Madiinae</taxon>
        <taxon>Deinandra</taxon>
    </lineage>
</organism>
<dbReference type="SUPFAM" id="SSF56672">
    <property type="entry name" value="DNA/RNA polymerases"/>
    <property type="match status" value="1"/>
</dbReference>
<feature type="domain" description="Reverse transcriptase" evidence="1">
    <location>
        <begin position="22"/>
        <end position="172"/>
    </location>
</feature>
<dbReference type="EMBL" id="JBCNJP010000009">
    <property type="protein sequence ID" value="KAK9073221.1"/>
    <property type="molecule type" value="Genomic_DNA"/>
</dbReference>
<dbReference type="Proteomes" id="UP001408789">
    <property type="component" value="Unassembled WGS sequence"/>
</dbReference>
<dbReference type="Pfam" id="PF00078">
    <property type="entry name" value="RVT_1"/>
    <property type="match status" value="1"/>
</dbReference>
<protein>
    <recommendedName>
        <fullName evidence="5">Reverse transcriptase domain-containing protein</fullName>
    </recommendedName>
</protein>
<dbReference type="CDD" id="cd01650">
    <property type="entry name" value="RT_nLTR_like"/>
    <property type="match status" value="1"/>
</dbReference>
<evidence type="ECO:0000313" key="4">
    <source>
        <dbReference type="Proteomes" id="UP001408789"/>
    </source>
</evidence>
<evidence type="ECO:0000259" key="2">
    <source>
        <dbReference type="Pfam" id="PF13966"/>
    </source>
</evidence>
<comment type="caution">
    <text evidence="3">The sequence shown here is derived from an EMBL/GenBank/DDBJ whole genome shotgun (WGS) entry which is preliminary data.</text>
</comment>
<dbReference type="PANTHER" id="PTHR33116:SF84">
    <property type="entry name" value="RNA-DIRECTED DNA POLYMERASE"/>
    <property type="match status" value="1"/>
</dbReference>
<dbReference type="InterPro" id="IPR000477">
    <property type="entry name" value="RT_dom"/>
</dbReference>
<dbReference type="PANTHER" id="PTHR33116">
    <property type="entry name" value="REVERSE TRANSCRIPTASE ZINC-BINDING DOMAIN-CONTAINING PROTEIN-RELATED-RELATED"/>
    <property type="match status" value="1"/>
</dbReference>
<proteinExistence type="predicted"/>